<dbReference type="Gene3D" id="3.90.180.10">
    <property type="entry name" value="Medium-chain alcohol dehydrogenases, catalytic domain"/>
    <property type="match status" value="1"/>
</dbReference>
<feature type="domain" description="Alcohol dehydrogenase-like C-terminal" evidence="7">
    <location>
        <begin position="4"/>
        <end position="109"/>
    </location>
</feature>
<sequence length="175" mass="18940">MGPVESKYKWALDFGATESYDSIGDAMDRVRHLTNGQGADVAILTAGLVHNDLIGEGYQAIRKASTVIVAGMSPVAEEGVIQGVNAFGLAIFQKRIQGALYGMKSPREATPMLLKMYRAGKLKLDELVTTTYTLDQSTRDLTIWGTDSISASPRESNSTVGVRQGRRQNGRMSVV</sequence>
<dbReference type="Proteomes" id="UP001230933">
    <property type="component" value="Chromosome"/>
</dbReference>
<protein>
    <submittedName>
        <fullName evidence="8">Zinc-binding dehydrogenase</fullName>
    </submittedName>
</protein>
<evidence type="ECO:0000313" key="9">
    <source>
        <dbReference type="Proteomes" id="UP001230933"/>
    </source>
</evidence>
<evidence type="ECO:0000256" key="4">
    <source>
        <dbReference type="ARBA" id="ARBA00022833"/>
    </source>
</evidence>
<evidence type="ECO:0000256" key="2">
    <source>
        <dbReference type="ARBA" id="ARBA00008072"/>
    </source>
</evidence>
<evidence type="ECO:0000256" key="3">
    <source>
        <dbReference type="ARBA" id="ARBA00022723"/>
    </source>
</evidence>
<dbReference type="PANTHER" id="PTHR43350">
    <property type="entry name" value="NAD-DEPENDENT ALCOHOL DEHYDROGENASE"/>
    <property type="match status" value="1"/>
</dbReference>
<evidence type="ECO:0000259" key="7">
    <source>
        <dbReference type="Pfam" id="PF00107"/>
    </source>
</evidence>
<comment type="cofactor">
    <cofactor evidence="1">
        <name>Zn(2+)</name>
        <dbReference type="ChEBI" id="CHEBI:29105"/>
    </cofactor>
</comment>
<keyword evidence="5" id="KW-0560">Oxidoreductase</keyword>
<proteinExistence type="inferred from homology"/>
<dbReference type="PANTHER" id="PTHR43350:SF17">
    <property type="entry name" value="NAD-DEPENDENT ALCOHOL DEHYDROGENASE"/>
    <property type="match status" value="1"/>
</dbReference>
<dbReference type="InterPro" id="IPR013149">
    <property type="entry name" value="ADH-like_C"/>
</dbReference>
<name>A0AAX3ZYR3_RHOER</name>
<evidence type="ECO:0000256" key="1">
    <source>
        <dbReference type="ARBA" id="ARBA00001947"/>
    </source>
</evidence>
<dbReference type="SUPFAM" id="SSF51735">
    <property type="entry name" value="NAD(P)-binding Rossmann-fold domains"/>
    <property type="match status" value="1"/>
</dbReference>
<dbReference type="AlphaFoldDB" id="A0AAX3ZYR3"/>
<organism evidence="8 9">
    <name type="scientific">Rhodococcus erythropolis</name>
    <name type="common">Arthrobacter picolinophilus</name>
    <dbReference type="NCBI Taxonomy" id="1833"/>
    <lineage>
        <taxon>Bacteria</taxon>
        <taxon>Bacillati</taxon>
        <taxon>Actinomycetota</taxon>
        <taxon>Actinomycetes</taxon>
        <taxon>Mycobacteriales</taxon>
        <taxon>Nocardiaceae</taxon>
        <taxon>Rhodococcus</taxon>
        <taxon>Rhodococcus erythropolis group</taxon>
    </lineage>
</organism>
<dbReference type="Pfam" id="PF00107">
    <property type="entry name" value="ADH_zinc_N"/>
    <property type="match status" value="1"/>
</dbReference>
<accession>A0AAX3ZYR3</accession>
<dbReference type="EMBL" id="CP124545">
    <property type="protein sequence ID" value="WMN01754.1"/>
    <property type="molecule type" value="Genomic_DNA"/>
</dbReference>
<dbReference type="GO" id="GO:0016491">
    <property type="term" value="F:oxidoreductase activity"/>
    <property type="evidence" value="ECO:0007669"/>
    <property type="project" value="UniProtKB-KW"/>
</dbReference>
<reference evidence="8" key="1">
    <citation type="submission" date="2023-08" db="EMBL/GenBank/DDBJ databases">
        <title>Isolation and Characterization of Rhodococcus erythropolis MGMM8.</title>
        <authorList>
            <person name="Diabankana R.G.C."/>
            <person name="Afordoanyi D.M."/>
            <person name="Validov S.Z."/>
        </authorList>
    </citation>
    <scope>NUCLEOTIDE SEQUENCE</scope>
    <source>
        <strain evidence="8">MGMM8</strain>
    </source>
</reference>
<gene>
    <name evidence="8" type="ORF">QIE55_31105</name>
</gene>
<dbReference type="GO" id="GO:0046872">
    <property type="term" value="F:metal ion binding"/>
    <property type="evidence" value="ECO:0007669"/>
    <property type="project" value="UniProtKB-KW"/>
</dbReference>
<dbReference type="InterPro" id="IPR036291">
    <property type="entry name" value="NAD(P)-bd_dom_sf"/>
</dbReference>
<keyword evidence="4" id="KW-0862">Zinc</keyword>
<dbReference type="Gene3D" id="3.40.50.720">
    <property type="entry name" value="NAD(P)-binding Rossmann-like Domain"/>
    <property type="match status" value="1"/>
</dbReference>
<feature type="region of interest" description="Disordered" evidence="6">
    <location>
        <begin position="151"/>
        <end position="175"/>
    </location>
</feature>
<evidence type="ECO:0000313" key="8">
    <source>
        <dbReference type="EMBL" id="WMN01754.1"/>
    </source>
</evidence>
<evidence type="ECO:0000256" key="6">
    <source>
        <dbReference type="SAM" id="MobiDB-lite"/>
    </source>
</evidence>
<comment type="similarity">
    <text evidence="2">Belongs to the zinc-containing alcohol dehydrogenase family.</text>
</comment>
<keyword evidence="3" id="KW-0479">Metal-binding</keyword>
<dbReference type="RefSeq" id="WP_308370687.1">
    <property type="nucleotide sequence ID" value="NZ_CP124545.1"/>
</dbReference>
<evidence type="ECO:0000256" key="5">
    <source>
        <dbReference type="ARBA" id="ARBA00023002"/>
    </source>
</evidence>